<comment type="catalytic activity">
    <reaction evidence="12 13">
        <text>(S)-2,3,4,5-tetrahydrodipicolinate + NAD(+) + H2O = (2S,4S)-4-hydroxy-2,3,4,5-tetrahydrodipicolinate + NADH + H(+)</text>
        <dbReference type="Rhea" id="RHEA:35323"/>
        <dbReference type="ChEBI" id="CHEBI:15377"/>
        <dbReference type="ChEBI" id="CHEBI:15378"/>
        <dbReference type="ChEBI" id="CHEBI:16845"/>
        <dbReference type="ChEBI" id="CHEBI:57540"/>
        <dbReference type="ChEBI" id="CHEBI:57945"/>
        <dbReference type="ChEBI" id="CHEBI:67139"/>
        <dbReference type="EC" id="1.17.1.8"/>
    </reaction>
</comment>
<dbReference type="GO" id="GO:0008839">
    <property type="term" value="F:4-hydroxy-tetrahydrodipicolinate reductase"/>
    <property type="evidence" value="ECO:0007669"/>
    <property type="project" value="UniProtKB-UniRule"/>
</dbReference>
<dbReference type="EMBL" id="PPTS01000001">
    <property type="protein sequence ID" value="RDB67096.1"/>
    <property type="molecule type" value="Genomic_DNA"/>
</dbReference>
<feature type="active site" description="Proton donor/acceptor" evidence="13">
    <location>
        <position position="155"/>
    </location>
</feature>
<dbReference type="CDD" id="cd02274">
    <property type="entry name" value="DHDPR_N"/>
    <property type="match status" value="1"/>
</dbReference>
<evidence type="ECO:0000256" key="8">
    <source>
        <dbReference type="ARBA" id="ARBA00023154"/>
    </source>
</evidence>
<evidence type="ECO:0000259" key="14">
    <source>
        <dbReference type="Pfam" id="PF01113"/>
    </source>
</evidence>
<dbReference type="GeneID" id="78358339"/>
<evidence type="ECO:0000256" key="2">
    <source>
        <dbReference type="ARBA" id="ARBA00022490"/>
    </source>
</evidence>
<dbReference type="GO" id="GO:0019877">
    <property type="term" value="P:diaminopimelate biosynthetic process"/>
    <property type="evidence" value="ECO:0007669"/>
    <property type="project" value="UniProtKB-UniRule"/>
</dbReference>
<reference evidence="16 17" key="1">
    <citation type="journal article" date="2018" name="Elife">
        <title>Discovery and characterization of a prevalent human gut bacterial enzyme sufficient for the inactivation of a family of plant toxins.</title>
        <authorList>
            <person name="Koppel N."/>
            <person name="Bisanz J.E."/>
            <person name="Pandelia M.E."/>
            <person name="Turnbaugh P.J."/>
            <person name="Balskus E.P."/>
        </authorList>
    </citation>
    <scope>NUCLEOTIDE SEQUENCE [LARGE SCALE GENOMIC DNA]</scope>
    <source>
        <strain evidence="16 17">3C</strain>
    </source>
</reference>
<evidence type="ECO:0000259" key="15">
    <source>
        <dbReference type="Pfam" id="PF05173"/>
    </source>
</evidence>
<dbReference type="PROSITE" id="PS01298">
    <property type="entry name" value="DAPB"/>
    <property type="match status" value="1"/>
</dbReference>
<evidence type="ECO:0000256" key="5">
    <source>
        <dbReference type="ARBA" id="ARBA00022915"/>
    </source>
</evidence>
<keyword evidence="7 13" id="KW-0520">NAD</keyword>
<evidence type="ECO:0000256" key="13">
    <source>
        <dbReference type="HAMAP-Rule" id="MF_00102"/>
    </source>
</evidence>
<feature type="domain" description="Dihydrodipicolinate reductase C-terminal" evidence="15">
    <location>
        <begin position="129"/>
        <end position="262"/>
    </location>
</feature>
<evidence type="ECO:0000256" key="6">
    <source>
        <dbReference type="ARBA" id="ARBA00023002"/>
    </source>
</evidence>
<comment type="subunit">
    <text evidence="13">Homotetramer.</text>
</comment>
<protein>
    <recommendedName>
        <fullName evidence="10 13">4-hydroxy-tetrahydrodipicolinate reductase</fullName>
        <shortName evidence="13">HTPA reductase</shortName>
        <ecNumber evidence="10 13">1.17.1.8</ecNumber>
    </recommendedName>
</protein>
<sequence length="266" mass="28409">MKVIVVGCHGQMGQPICRFVDEREGMELVGGVGPAGRDYIGRDLGQVAGLGRDLGIPVADDLASVIDECDTLIDVSSVEQCLRTLDLAVEHGKALVTASTGFTPEQFARFEAAGERIPVIFKCNTSKMVNVMLALVETAARALADECDIEIIDQHDRDKLDAPSGTAVIIGNMIAELKGTTLDELAEYGRAGHGARKPGGVGFRSLRAGDITSDHKVYFGGLGERLEITHYSYSDDCFARGAVDCAQFLDGKPAGVYSIKDVFGLR</sequence>
<feature type="domain" description="Dihydrodipicolinate reductase N-terminal" evidence="14">
    <location>
        <begin position="1"/>
        <end position="124"/>
    </location>
</feature>
<evidence type="ECO:0000256" key="1">
    <source>
        <dbReference type="ARBA" id="ARBA00006642"/>
    </source>
</evidence>
<comment type="caution">
    <text evidence="13">Lacks conserved residue(s) required for the propagation of feature annotation.</text>
</comment>
<comment type="function">
    <text evidence="13">Catalyzes the conversion of 4-hydroxy-tetrahydrodipicolinate (HTPA) to tetrahydrodipicolinate.</text>
</comment>
<keyword evidence="2 13" id="KW-0963">Cytoplasm</keyword>
<dbReference type="HAMAP" id="MF_00102">
    <property type="entry name" value="DapB"/>
    <property type="match status" value="1"/>
</dbReference>
<dbReference type="UniPathway" id="UPA00034">
    <property type="reaction ID" value="UER00018"/>
</dbReference>
<evidence type="ECO:0000313" key="16">
    <source>
        <dbReference type="EMBL" id="RDB67096.1"/>
    </source>
</evidence>
<dbReference type="Pfam" id="PF01113">
    <property type="entry name" value="DapB_N"/>
    <property type="match status" value="1"/>
</dbReference>
<dbReference type="InterPro" id="IPR036291">
    <property type="entry name" value="NAD(P)-bd_dom_sf"/>
</dbReference>
<evidence type="ECO:0000256" key="3">
    <source>
        <dbReference type="ARBA" id="ARBA00022605"/>
    </source>
</evidence>
<dbReference type="Pfam" id="PF05173">
    <property type="entry name" value="DapB_C"/>
    <property type="match status" value="1"/>
</dbReference>
<evidence type="ECO:0000256" key="10">
    <source>
        <dbReference type="ARBA" id="ARBA00038983"/>
    </source>
</evidence>
<feature type="binding site" evidence="13">
    <location>
        <begin position="165"/>
        <end position="166"/>
    </location>
    <ligand>
        <name>(S)-2,3,4,5-tetrahydrodipicolinate</name>
        <dbReference type="ChEBI" id="CHEBI:16845"/>
    </ligand>
</feature>
<name>A0A369M9D9_9ACTN</name>
<dbReference type="InterPro" id="IPR022664">
    <property type="entry name" value="DapB_N_CS"/>
</dbReference>
<dbReference type="OrthoDB" id="9790352at2"/>
<evidence type="ECO:0000256" key="7">
    <source>
        <dbReference type="ARBA" id="ARBA00023027"/>
    </source>
</evidence>
<dbReference type="InterPro" id="IPR022663">
    <property type="entry name" value="DapB_C"/>
</dbReference>
<evidence type="ECO:0000256" key="9">
    <source>
        <dbReference type="ARBA" id="ARBA00037922"/>
    </source>
</evidence>
<keyword evidence="5 13" id="KW-0220">Diaminopimelate biosynthesis</keyword>
<dbReference type="GO" id="GO:0050661">
    <property type="term" value="F:NADP binding"/>
    <property type="evidence" value="ECO:0007669"/>
    <property type="project" value="UniProtKB-UniRule"/>
</dbReference>
<evidence type="ECO:0000256" key="11">
    <source>
        <dbReference type="ARBA" id="ARBA00049080"/>
    </source>
</evidence>
<dbReference type="PANTHER" id="PTHR20836:SF0">
    <property type="entry name" value="4-HYDROXY-TETRAHYDRODIPICOLINATE REDUCTASE 1, CHLOROPLASTIC-RELATED"/>
    <property type="match status" value="1"/>
</dbReference>
<comment type="caution">
    <text evidence="13">Was originally thought to be a dihydrodipicolinate reductase (DHDPR), catalyzing the conversion of dihydrodipicolinate to tetrahydrodipicolinate. However, it was shown in E.coli that the substrate of the enzymatic reaction is not dihydrodipicolinate (DHDP) but in fact (2S,4S)-4-hydroxy-2,3,4,5-tetrahydrodipicolinic acid (HTPA), the product released by the DapA-catalyzed reaction.</text>
</comment>
<dbReference type="GO" id="GO:0016726">
    <property type="term" value="F:oxidoreductase activity, acting on CH or CH2 groups, NAD or NADP as acceptor"/>
    <property type="evidence" value="ECO:0007669"/>
    <property type="project" value="UniProtKB-UniRule"/>
</dbReference>
<dbReference type="EC" id="1.17.1.8" evidence="10 13"/>
<dbReference type="FunFam" id="3.30.360.10:FF:000004">
    <property type="entry name" value="4-hydroxy-tetrahydrodipicolinate reductase"/>
    <property type="match status" value="1"/>
</dbReference>
<dbReference type="PANTHER" id="PTHR20836">
    <property type="entry name" value="DIHYDRODIPICOLINATE REDUCTASE"/>
    <property type="match status" value="1"/>
</dbReference>
<keyword evidence="4 13" id="KW-0521">NADP</keyword>
<dbReference type="NCBIfam" id="TIGR00036">
    <property type="entry name" value="dapB"/>
    <property type="match status" value="1"/>
</dbReference>
<feature type="binding site" evidence="13">
    <location>
        <begin position="7"/>
        <end position="12"/>
    </location>
    <ligand>
        <name>NAD(+)</name>
        <dbReference type="ChEBI" id="CHEBI:57540"/>
    </ligand>
</feature>
<evidence type="ECO:0000256" key="4">
    <source>
        <dbReference type="ARBA" id="ARBA00022857"/>
    </source>
</evidence>
<dbReference type="PIRSF" id="PIRSF000161">
    <property type="entry name" value="DHPR"/>
    <property type="match status" value="1"/>
</dbReference>
<keyword evidence="8 13" id="KW-0457">Lysine biosynthesis</keyword>
<comment type="pathway">
    <text evidence="9 13">Amino-acid biosynthesis; L-lysine biosynthesis via DAP pathway; (S)-tetrahydrodipicolinate from L-aspartate: step 4/4.</text>
</comment>
<dbReference type="RefSeq" id="WP_114568136.1">
    <property type="nucleotide sequence ID" value="NZ_CABMMS010000001.1"/>
</dbReference>
<dbReference type="SUPFAM" id="SSF51735">
    <property type="entry name" value="NAD(P)-binding Rossmann-fold domains"/>
    <property type="match status" value="1"/>
</dbReference>
<gene>
    <name evidence="13" type="primary">dapB</name>
    <name evidence="16" type="ORF">C1877_01245</name>
</gene>
<dbReference type="AlphaFoldDB" id="A0A369M9D9"/>
<dbReference type="GO" id="GO:0051287">
    <property type="term" value="F:NAD binding"/>
    <property type="evidence" value="ECO:0007669"/>
    <property type="project" value="UniProtKB-UniRule"/>
</dbReference>
<comment type="caution">
    <text evidence="16">The sequence shown here is derived from an EMBL/GenBank/DDBJ whole genome shotgun (WGS) entry which is preliminary data.</text>
</comment>
<feature type="binding site" evidence="13">
    <location>
        <begin position="98"/>
        <end position="100"/>
    </location>
    <ligand>
        <name>NAD(+)</name>
        <dbReference type="ChEBI" id="CHEBI:57540"/>
    </ligand>
</feature>
<dbReference type="Gene3D" id="3.40.50.720">
    <property type="entry name" value="NAD(P)-binding Rossmann-like Domain"/>
    <property type="match status" value="1"/>
</dbReference>
<dbReference type="SUPFAM" id="SSF55347">
    <property type="entry name" value="Glyceraldehyde-3-phosphate dehydrogenase-like, C-terminal domain"/>
    <property type="match status" value="1"/>
</dbReference>
<dbReference type="GO" id="GO:0005829">
    <property type="term" value="C:cytosol"/>
    <property type="evidence" value="ECO:0007669"/>
    <property type="project" value="TreeGrafter"/>
</dbReference>
<comment type="similarity">
    <text evidence="1 13">Belongs to the DapB family.</text>
</comment>
<keyword evidence="6 13" id="KW-0560">Oxidoreductase</keyword>
<comment type="catalytic activity">
    <reaction evidence="11 13">
        <text>(S)-2,3,4,5-tetrahydrodipicolinate + NADP(+) + H2O = (2S,4S)-4-hydroxy-2,3,4,5-tetrahydrodipicolinate + NADPH + H(+)</text>
        <dbReference type="Rhea" id="RHEA:35331"/>
        <dbReference type="ChEBI" id="CHEBI:15377"/>
        <dbReference type="ChEBI" id="CHEBI:15378"/>
        <dbReference type="ChEBI" id="CHEBI:16845"/>
        <dbReference type="ChEBI" id="CHEBI:57783"/>
        <dbReference type="ChEBI" id="CHEBI:58349"/>
        <dbReference type="ChEBI" id="CHEBI:67139"/>
        <dbReference type="EC" id="1.17.1.8"/>
    </reaction>
</comment>
<feature type="active site" description="Proton donor" evidence="13">
    <location>
        <position position="159"/>
    </location>
</feature>
<evidence type="ECO:0000256" key="12">
    <source>
        <dbReference type="ARBA" id="ARBA00049396"/>
    </source>
</evidence>
<dbReference type="GO" id="GO:0009089">
    <property type="term" value="P:lysine biosynthetic process via diaminopimelate"/>
    <property type="evidence" value="ECO:0007669"/>
    <property type="project" value="UniProtKB-UniRule"/>
</dbReference>
<dbReference type="InterPro" id="IPR023940">
    <property type="entry name" value="DHDPR_bac"/>
</dbReference>
<keyword evidence="17" id="KW-1185">Reference proteome</keyword>
<evidence type="ECO:0000313" key="17">
    <source>
        <dbReference type="Proteomes" id="UP000254000"/>
    </source>
</evidence>
<keyword evidence="3 13" id="KW-0028">Amino-acid biosynthesis</keyword>
<comment type="subcellular location">
    <subcellularLocation>
        <location evidence="13">Cytoplasm</location>
    </subcellularLocation>
</comment>
<proteinExistence type="inferred from homology"/>
<accession>A0A369M9D9</accession>
<dbReference type="InterPro" id="IPR000846">
    <property type="entry name" value="DapB_N"/>
</dbReference>
<dbReference type="Gene3D" id="3.30.360.10">
    <property type="entry name" value="Dihydrodipicolinate Reductase, domain 2"/>
    <property type="match status" value="1"/>
</dbReference>
<organism evidence="16 17">
    <name type="scientific">Gordonibacter pamelaeae</name>
    <dbReference type="NCBI Taxonomy" id="471189"/>
    <lineage>
        <taxon>Bacteria</taxon>
        <taxon>Bacillati</taxon>
        <taxon>Actinomycetota</taxon>
        <taxon>Coriobacteriia</taxon>
        <taxon>Eggerthellales</taxon>
        <taxon>Eggerthellaceae</taxon>
        <taxon>Gordonibacter</taxon>
    </lineage>
</organism>
<dbReference type="Proteomes" id="UP000254000">
    <property type="component" value="Unassembled WGS sequence"/>
</dbReference>